<evidence type="ECO:0000313" key="1">
    <source>
        <dbReference type="EMBL" id="SVD42845.1"/>
    </source>
</evidence>
<accession>A0A382V9Y4</accession>
<feature type="non-terminal residue" evidence="1">
    <location>
        <position position="71"/>
    </location>
</feature>
<reference evidence="1" key="1">
    <citation type="submission" date="2018-05" db="EMBL/GenBank/DDBJ databases">
        <authorList>
            <person name="Lanie J.A."/>
            <person name="Ng W.-L."/>
            <person name="Kazmierczak K.M."/>
            <person name="Andrzejewski T.M."/>
            <person name="Davidsen T.M."/>
            <person name="Wayne K.J."/>
            <person name="Tettelin H."/>
            <person name="Glass J.I."/>
            <person name="Rusch D."/>
            <person name="Podicherti R."/>
            <person name="Tsui H.-C.T."/>
            <person name="Winkler M.E."/>
        </authorList>
    </citation>
    <scope>NUCLEOTIDE SEQUENCE</scope>
</reference>
<dbReference type="AlphaFoldDB" id="A0A382V9Y4"/>
<proteinExistence type="predicted"/>
<name>A0A382V9Y4_9ZZZZ</name>
<sequence length="71" mass="8072">MAQETRIQPNKINLAKSTNYRLNIHVLPQTQFWLTTCNLPTLSTNEVMIPDPKFGNRFTPTNTQAIAPMTV</sequence>
<dbReference type="EMBL" id="UINC01150018">
    <property type="protein sequence ID" value="SVD42845.1"/>
    <property type="molecule type" value="Genomic_DNA"/>
</dbReference>
<protein>
    <submittedName>
        <fullName evidence="1">Uncharacterized protein</fullName>
    </submittedName>
</protein>
<gene>
    <name evidence="1" type="ORF">METZ01_LOCUS395699</name>
</gene>
<organism evidence="1">
    <name type="scientific">marine metagenome</name>
    <dbReference type="NCBI Taxonomy" id="408172"/>
    <lineage>
        <taxon>unclassified sequences</taxon>
        <taxon>metagenomes</taxon>
        <taxon>ecological metagenomes</taxon>
    </lineage>
</organism>